<evidence type="ECO:0000313" key="9">
    <source>
        <dbReference type="Proteomes" id="UP000224317"/>
    </source>
</evidence>
<dbReference type="InterPro" id="IPR003660">
    <property type="entry name" value="HAMP_dom"/>
</dbReference>
<organism evidence="8 9">
    <name type="scientific">Pseudobutyrivibrio ruminis</name>
    <dbReference type="NCBI Taxonomy" id="46206"/>
    <lineage>
        <taxon>Bacteria</taxon>
        <taxon>Bacillati</taxon>
        <taxon>Bacillota</taxon>
        <taxon>Clostridia</taxon>
        <taxon>Lachnospirales</taxon>
        <taxon>Lachnospiraceae</taxon>
        <taxon>Pseudobutyrivibrio</taxon>
    </lineage>
</organism>
<evidence type="ECO:0000256" key="4">
    <source>
        <dbReference type="SAM" id="Coils"/>
    </source>
</evidence>
<dbReference type="Gene3D" id="1.10.287.950">
    <property type="entry name" value="Methyl-accepting chemotaxis protein"/>
    <property type="match status" value="1"/>
</dbReference>
<feature type="coiled-coil region" evidence="4">
    <location>
        <begin position="548"/>
        <end position="582"/>
    </location>
</feature>
<accession>A0A2G3EBY7</accession>
<dbReference type="Proteomes" id="UP000224317">
    <property type="component" value="Unassembled WGS sequence"/>
</dbReference>
<dbReference type="PROSITE" id="PS50885">
    <property type="entry name" value="HAMP"/>
    <property type="match status" value="1"/>
</dbReference>
<evidence type="ECO:0000256" key="1">
    <source>
        <dbReference type="ARBA" id="ARBA00023224"/>
    </source>
</evidence>
<dbReference type="InterPro" id="IPR004089">
    <property type="entry name" value="MCPsignal_dom"/>
</dbReference>
<dbReference type="GO" id="GO:0007165">
    <property type="term" value="P:signal transduction"/>
    <property type="evidence" value="ECO:0007669"/>
    <property type="project" value="UniProtKB-KW"/>
</dbReference>
<dbReference type="GO" id="GO:0016020">
    <property type="term" value="C:membrane"/>
    <property type="evidence" value="ECO:0007669"/>
    <property type="project" value="InterPro"/>
</dbReference>
<dbReference type="AlphaFoldDB" id="A0A2G3EBY7"/>
<dbReference type="PROSITE" id="PS50111">
    <property type="entry name" value="CHEMOTAXIS_TRANSDUC_2"/>
    <property type="match status" value="1"/>
</dbReference>
<dbReference type="SUPFAM" id="SSF58104">
    <property type="entry name" value="Methyl-accepting chemotaxis protein (MCP) signaling domain"/>
    <property type="match status" value="1"/>
</dbReference>
<dbReference type="PANTHER" id="PTHR32089:SF112">
    <property type="entry name" value="LYSOZYME-LIKE PROTEIN-RELATED"/>
    <property type="match status" value="1"/>
</dbReference>
<dbReference type="PANTHER" id="PTHR32089">
    <property type="entry name" value="METHYL-ACCEPTING CHEMOTAXIS PROTEIN MCPB"/>
    <property type="match status" value="1"/>
</dbReference>
<dbReference type="RefSeq" id="WP_099412972.1">
    <property type="nucleotide sequence ID" value="NZ_PDYH01000013.1"/>
</dbReference>
<evidence type="ECO:0000259" key="7">
    <source>
        <dbReference type="PROSITE" id="PS50885"/>
    </source>
</evidence>
<comment type="caution">
    <text evidence="8">The sequence shown here is derived from an EMBL/GenBank/DDBJ whole genome shotgun (WGS) entry which is preliminary data.</text>
</comment>
<feature type="domain" description="HAMP" evidence="7">
    <location>
        <begin position="223"/>
        <end position="276"/>
    </location>
</feature>
<dbReference type="EMBL" id="PDYH01000013">
    <property type="protein sequence ID" value="PHU40744.1"/>
    <property type="molecule type" value="Genomic_DNA"/>
</dbReference>
<evidence type="ECO:0008006" key="10">
    <source>
        <dbReference type="Google" id="ProtNLM"/>
    </source>
</evidence>
<feature type="domain" description="Methyl-accepting transducer" evidence="6">
    <location>
        <begin position="295"/>
        <end position="552"/>
    </location>
</feature>
<dbReference type="SMART" id="SM00283">
    <property type="entry name" value="MA"/>
    <property type="match status" value="1"/>
</dbReference>
<gene>
    <name evidence="8" type="ORF">CSX00_04495</name>
</gene>
<keyword evidence="5" id="KW-0472">Membrane</keyword>
<proteinExistence type="inferred from homology"/>
<feature type="transmembrane region" description="Helical" evidence="5">
    <location>
        <begin position="12"/>
        <end position="37"/>
    </location>
</feature>
<evidence type="ECO:0000256" key="5">
    <source>
        <dbReference type="SAM" id="Phobius"/>
    </source>
</evidence>
<sequence>MKDRKEKKAKVSLNILILIIAIPLIAALIICNVFNAFNTYRIKKTTEETYYNMLYGISSNLIKAERDFTQAQLLGTQKLAYKEFVVQSVLEAMDADWQTMVDNIDSELDQAITMAKTNDKLWSKLTTEDGINFATAYDNFTTSYAKWKEDYAKTTSAATAEPWTQSYTASRNQLIIMDSIVTTWAQNENRATDAKIQNTILISSIVFAAIAVILFIFTIIILMNISRNMKGIRNAVRRISEGDFVTKIKPRTIITDFAEIGFSLESMRHDLRNALVRVIDYATSVNNKAEETKDNIAASQHTTNDISSAVYDIAEGATAMAQDVSQTSTITASIGDSVENVLYSANGNLDKGQQVFDESTRIKEKLEQIKIQDQKTDAIASQVASSVGETATVVAQITEAAEGIINISSQTNLLALNASIEAARAGEAGKGFAVVADNIKNLAEETNNLAGEITGMLATITHYSDTNKKLAEDIKEATSNEAVALSDMSETFDEMIKLLQETEVGNKQIVELVKSVNIDKNSILSSVDSLSSISQENAASTQETSASLTQLDSNMEAVVTQAEELQNIAEQLTENIRFFQVELPNNE</sequence>
<dbReference type="Pfam" id="PF00015">
    <property type="entry name" value="MCPsignal"/>
    <property type="match status" value="1"/>
</dbReference>
<keyword evidence="9" id="KW-1185">Reference proteome</keyword>
<keyword evidence="1 3" id="KW-0807">Transducer</keyword>
<keyword evidence="5" id="KW-1133">Transmembrane helix</keyword>
<evidence type="ECO:0000256" key="2">
    <source>
        <dbReference type="ARBA" id="ARBA00029447"/>
    </source>
</evidence>
<evidence type="ECO:0000259" key="6">
    <source>
        <dbReference type="PROSITE" id="PS50111"/>
    </source>
</evidence>
<reference evidence="8" key="1">
    <citation type="submission" date="2017-10" db="EMBL/GenBank/DDBJ databases">
        <title>Resolving the taxonomy of Roseburia spp., Eubacterium rectale and Agathobacter spp. through phylogenomic analysis.</title>
        <authorList>
            <person name="Sheridan P.O."/>
            <person name="Walker A.W."/>
            <person name="Duncan S.H."/>
            <person name="Scott K.P."/>
            <person name="Toole P.W.O."/>
            <person name="Luis P."/>
            <person name="Flint H.J."/>
        </authorList>
    </citation>
    <scope>NUCLEOTIDE SEQUENCE [LARGE SCALE GENOMIC DNA]</scope>
    <source>
        <strain evidence="8">JK10</strain>
    </source>
</reference>
<comment type="similarity">
    <text evidence="2">Belongs to the methyl-accepting chemotaxis (MCP) protein family.</text>
</comment>
<name>A0A2G3EBY7_9FIRM</name>
<keyword evidence="4" id="KW-0175">Coiled coil</keyword>
<evidence type="ECO:0000313" key="8">
    <source>
        <dbReference type="EMBL" id="PHU40744.1"/>
    </source>
</evidence>
<keyword evidence="5" id="KW-0812">Transmembrane</keyword>
<feature type="transmembrane region" description="Helical" evidence="5">
    <location>
        <begin position="200"/>
        <end position="223"/>
    </location>
</feature>
<protein>
    <recommendedName>
        <fullName evidence="10">Methyl-accepting chemotaxis protein</fullName>
    </recommendedName>
</protein>
<evidence type="ECO:0000256" key="3">
    <source>
        <dbReference type="PROSITE-ProRule" id="PRU00284"/>
    </source>
</evidence>